<dbReference type="Gene3D" id="3.90.230.10">
    <property type="entry name" value="Creatinase/methionine aminopeptidase superfamily"/>
    <property type="match status" value="1"/>
</dbReference>
<comment type="cofactor">
    <cofactor evidence="1">
        <name>Mn(2+)</name>
        <dbReference type="ChEBI" id="CHEBI:29035"/>
    </cofactor>
</comment>
<keyword evidence="5" id="KW-0464">Manganese</keyword>
<keyword evidence="8" id="KW-1185">Reference proteome</keyword>
<dbReference type="InterPro" id="IPR007865">
    <property type="entry name" value="Aminopep_P_N"/>
</dbReference>
<dbReference type="InterPro" id="IPR000994">
    <property type="entry name" value="Pept_M24"/>
</dbReference>
<dbReference type="PANTHER" id="PTHR43226:SF4">
    <property type="entry name" value="XAA-PRO AMINOPEPTIDASE 3"/>
    <property type="match status" value="1"/>
</dbReference>
<evidence type="ECO:0000256" key="1">
    <source>
        <dbReference type="ARBA" id="ARBA00001936"/>
    </source>
</evidence>
<dbReference type="FunFam" id="3.90.230.10:FF:000002">
    <property type="entry name" value="Xaa-Pro aminopeptidase 3"/>
    <property type="match status" value="1"/>
</dbReference>
<dbReference type="InterPro" id="IPR036005">
    <property type="entry name" value="Creatinase/aminopeptidase-like"/>
</dbReference>
<comment type="similarity">
    <text evidence="2">Belongs to the peptidase M24B family.</text>
</comment>
<dbReference type="SUPFAM" id="SSF55920">
    <property type="entry name" value="Creatinase/aminopeptidase"/>
    <property type="match status" value="1"/>
</dbReference>
<accession>A0AAV2ZV08</accession>
<dbReference type="PANTHER" id="PTHR43226">
    <property type="entry name" value="XAA-PRO AMINOPEPTIDASE 3"/>
    <property type="match status" value="1"/>
</dbReference>
<name>A0AAV2ZV08_PYXAD</name>
<evidence type="ECO:0000259" key="6">
    <source>
        <dbReference type="SMART" id="SM01011"/>
    </source>
</evidence>
<dbReference type="GO" id="GO:0006508">
    <property type="term" value="P:proteolysis"/>
    <property type="evidence" value="ECO:0007669"/>
    <property type="project" value="TreeGrafter"/>
</dbReference>
<dbReference type="Pfam" id="PF05195">
    <property type="entry name" value="AMP_N"/>
    <property type="match status" value="1"/>
</dbReference>
<evidence type="ECO:0000256" key="2">
    <source>
        <dbReference type="ARBA" id="ARBA00008766"/>
    </source>
</evidence>
<evidence type="ECO:0000256" key="4">
    <source>
        <dbReference type="ARBA" id="ARBA00022801"/>
    </source>
</evidence>
<dbReference type="CDD" id="cd01087">
    <property type="entry name" value="Prolidase"/>
    <property type="match status" value="1"/>
</dbReference>
<evidence type="ECO:0000313" key="7">
    <source>
        <dbReference type="EMBL" id="DBA18264.1"/>
    </source>
</evidence>
<evidence type="ECO:0000313" key="8">
    <source>
        <dbReference type="Proteomes" id="UP001181693"/>
    </source>
</evidence>
<dbReference type="GO" id="GO:0070006">
    <property type="term" value="F:metalloaminopeptidase activity"/>
    <property type="evidence" value="ECO:0007669"/>
    <property type="project" value="InterPro"/>
</dbReference>
<keyword evidence="3" id="KW-0479">Metal-binding</keyword>
<keyword evidence="4" id="KW-0378">Hydrolase</keyword>
<dbReference type="Proteomes" id="UP001181693">
    <property type="component" value="Unassembled WGS sequence"/>
</dbReference>
<organism evidence="7 8">
    <name type="scientific">Pyxicephalus adspersus</name>
    <name type="common">African bullfrog</name>
    <dbReference type="NCBI Taxonomy" id="30357"/>
    <lineage>
        <taxon>Eukaryota</taxon>
        <taxon>Metazoa</taxon>
        <taxon>Chordata</taxon>
        <taxon>Craniata</taxon>
        <taxon>Vertebrata</taxon>
        <taxon>Euteleostomi</taxon>
        <taxon>Amphibia</taxon>
        <taxon>Batrachia</taxon>
        <taxon>Anura</taxon>
        <taxon>Neobatrachia</taxon>
        <taxon>Ranoidea</taxon>
        <taxon>Pyxicephalidae</taxon>
        <taxon>Pyxicephalinae</taxon>
        <taxon>Pyxicephalus</taxon>
    </lineage>
</organism>
<reference evidence="7" key="1">
    <citation type="thesis" date="2020" institute="ProQuest LLC" country="789 East Eisenhower Parkway, Ann Arbor, MI, USA">
        <title>Comparative Genomics and Chromosome Evolution.</title>
        <authorList>
            <person name="Mudd A.B."/>
        </authorList>
    </citation>
    <scope>NUCLEOTIDE SEQUENCE</scope>
    <source>
        <strain evidence="7">1538</strain>
        <tissue evidence="7">Blood</tissue>
    </source>
</reference>
<dbReference type="Pfam" id="PF00557">
    <property type="entry name" value="Peptidase_M24"/>
    <property type="match status" value="1"/>
</dbReference>
<dbReference type="GO" id="GO:0005739">
    <property type="term" value="C:mitochondrion"/>
    <property type="evidence" value="ECO:0007669"/>
    <property type="project" value="TreeGrafter"/>
</dbReference>
<dbReference type="EMBL" id="DYDO01000009">
    <property type="protein sequence ID" value="DBA18264.1"/>
    <property type="molecule type" value="Genomic_DNA"/>
</dbReference>
<dbReference type="Gene3D" id="3.40.350.10">
    <property type="entry name" value="Creatinase/prolidase N-terminal domain"/>
    <property type="match status" value="1"/>
</dbReference>
<dbReference type="SUPFAM" id="SSF53092">
    <property type="entry name" value="Creatinase/prolidase N-terminal domain"/>
    <property type="match status" value="1"/>
</dbReference>
<dbReference type="InterPro" id="IPR029149">
    <property type="entry name" value="Creatin/AminoP/Spt16_N"/>
</dbReference>
<sequence length="496" mass="55515">MRKAYQKVACASYVTRWFSSKSHPLFSFPKRNLGQPSPFTHPHLLKTGEVTPGLTQTEYALRRHKLMALIQKESEIRGGSSDHAVIILGNSTLYMTSDIPFPFHQHNDFLYFCGFLEPESILLLQSKPGHELPSHTATLYVPRRDPGRELWDGPRSGVDGAVALTGVDQAFPIEDFKHVALKLLDEGVTLWYDYVRPSNSSLYSRFLQPLIASKAECRNKIKSPQSLIQQLRLVKSQSEVELMKIAGDITSQAFIETMYCSKAPIQESFIYAKFDFECRARGADILAYLPVVAGGDRANTLHYVKNNQIIKDGEMVLLDGGCEASGYVSDVTRTWPVNGRFSAAQEELYEMVLHVQKSCLNLCISGTSLEDLYSHMLIELAKKLKELGIVRGHYSSSQALKTARRLCPHHVGHFLGMDVHDTPDVSRSLSLQPGMVITIEPGIYIPANDTEIPEKYRGIGIRIEDDVVITEQSPIILSAKCPKEIYELQQVCGQGQ</sequence>
<dbReference type="GO" id="GO:0030145">
    <property type="term" value="F:manganese ion binding"/>
    <property type="evidence" value="ECO:0007669"/>
    <property type="project" value="InterPro"/>
</dbReference>
<proteinExistence type="inferred from homology"/>
<gene>
    <name evidence="7" type="ORF">GDO54_016536</name>
</gene>
<comment type="caution">
    <text evidence="7">The sequence shown here is derived from an EMBL/GenBank/DDBJ whole genome shotgun (WGS) entry which is preliminary data.</text>
</comment>
<dbReference type="AlphaFoldDB" id="A0AAV2ZV08"/>
<feature type="domain" description="Aminopeptidase P N-terminal" evidence="6">
    <location>
        <begin position="54"/>
        <end position="201"/>
    </location>
</feature>
<dbReference type="InterPro" id="IPR052433">
    <property type="entry name" value="X-Pro_dipept-like"/>
</dbReference>
<evidence type="ECO:0000256" key="3">
    <source>
        <dbReference type="ARBA" id="ARBA00022723"/>
    </source>
</evidence>
<evidence type="ECO:0000256" key="5">
    <source>
        <dbReference type="ARBA" id="ARBA00023211"/>
    </source>
</evidence>
<dbReference type="SMART" id="SM01011">
    <property type="entry name" value="AMP_N"/>
    <property type="match status" value="1"/>
</dbReference>
<protein>
    <recommendedName>
        <fullName evidence="6">Aminopeptidase P N-terminal domain-containing protein</fullName>
    </recommendedName>
</protein>